<dbReference type="SUPFAM" id="SSF118215">
    <property type="entry name" value="Proton glutamate symport protein"/>
    <property type="match status" value="1"/>
</dbReference>
<dbReference type="SUPFAM" id="SSF53850">
    <property type="entry name" value="Periplasmic binding protein-like II"/>
    <property type="match status" value="1"/>
</dbReference>
<accession>A0A3B0Y6U6</accession>
<feature type="transmembrane region" description="Helical" evidence="8">
    <location>
        <begin position="406"/>
        <end position="428"/>
    </location>
</feature>
<dbReference type="EMBL" id="UOFI01000054">
    <property type="protein sequence ID" value="VAW64096.1"/>
    <property type="molecule type" value="Genomic_DNA"/>
</dbReference>
<dbReference type="CDD" id="cd13530">
    <property type="entry name" value="PBP2_peptides_like"/>
    <property type="match status" value="1"/>
</dbReference>
<dbReference type="GO" id="GO:0015293">
    <property type="term" value="F:symporter activity"/>
    <property type="evidence" value="ECO:0007669"/>
    <property type="project" value="InterPro"/>
</dbReference>
<reference evidence="10" key="1">
    <citation type="submission" date="2018-06" db="EMBL/GenBank/DDBJ databases">
        <authorList>
            <person name="Zhirakovskaya E."/>
        </authorList>
    </citation>
    <scope>NUCLEOTIDE SEQUENCE</scope>
</reference>
<evidence type="ECO:0000313" key="10">
    <source>
        <dbReference type="EMBL" id="VAW64096.1"/>
    </source>
</evidence>
<evidence type="ECO:0000256" key="8">
    <source>
        <dbReference type="SAM" id="Phobius"/>
    </source>
</evidence>
<gene>
    <name evidence="10" type="ORF">MNBD_GAMMA09-1278</name>
</gene>
<feature type="transmembrane region" description="Helical" evidence="8">
    <location>
        <begin position="179"/>
        <end position="201"/>
    </location>
</feature>
<evidence type="ECO:0000256" key="4">
    <source>
        <dbReference type="ARBA" id="ARBA00022692"/>
    </source>
</evidence>
<evidence type="ECO:0000259" key="9">
    <source>
        <dbReference type="SMART" id="SM00062"/>
    </source>
</evidence>
<dbReference type="PROSITE" id="PS01039">
    <property type="entry name" value="SBP_BACTERIAL_3"/>
    <property type="match status" value="1"/>
</dbReference>
<keyword evidence="6 8" id="KW-1133">Transmembrane helix</keyword>
<protein>
    <submittedName>
        <fullName evidence="10">Symporter with substrate-binding domain</fullName>
    </submittedName>
</protein>
<keyword evidence="4 8" id="KW-0812">Transmembrane</keyword>
<dbReference type="Pfam" id="PF00497">
    <property type="entry name" value="SBP_bac_3"/>
    <property type="match status" value="1"/>
</dbReference>
<feature type="transmembrane region" description="Helical" evidence="8">
    <location>
        <begin position="139"/>
        <end position="158"/>
    </location>
</feature>
<dbReference type="GO" id="GO:0016020">
    <property type="term" value="C:membrane"/>
    <property type="evidence" value="ECO:0007669"/>
    <property type="project" value="UniProtKB-SubCell"/>
</dbReference>
<feature type="transmembrane region" description="Helical" evidence="8">
    <location>
        <begin position="370"/>
        <end position="394"/>
    </location>
</feature>
<dbReference type="Gene3D" id="1.10.3860.10">
    <property type="entry name" value="Sodium:dicarboxylate symporter"/>
    <property type="match status" value="1"/>
</dbReference>
<feature type="transmembrane region" description="Helical" evidence="8">
    <location>
        <begin position="297"/>
        <end position="318"/>
    </location>
</feature>
<dbReference type="GO" id="GO:0030313">
    <property type="term" value="C:cell envelope"/>
    <property type="evidence" value="ECO:0007669"/>
    <property type="project" value="UniProtKB-SubCell"/>
</dbReference>
<feature type="transmembrane region" description="Helical" evidence="8">
    <location>
        <begin position="79"/>
        <end position="101"/>
    </location>
</feature>
<feature type="transmembrane region" description="Helical" evidence="8">
    <location>
        <begin position="12"/>
        <end position="31"/>
    </location>
</feature>
<evidence type="ECO:0000256" key="3">
    <source>
        <dbReference type="ARBA" id="ARBA00022448"/>
    </source>
</evidence>
<keyword evidence="5" id="KW-0732">Signal</keyword>
<dbReference type="SMART" id="SM00062">
    <property type="entry name" value="PBPb"/>
    <property type="match status" value="1"/>
</dbReference>
<evidence type="ECO:0000256" key="5">
    <source>
        <dbReference type="ARBA" id="ARBA00022729"/>
    </source>
</evidence>
<feature type="transmembrane region" description="Helical" evidence="8">
    <location>
        <begin position="213"/>
        <end position="235"/>
    </location>
</feature>
<keyword evidence="3" id="KW-0813">Transport</keyword>
<sequence length="722" mass="79498">MFIVNLYKKMSPFQRVIIALLLGISTGIIIGEPTGNLEILGNAYIRLLQMTVIPYVLVSIAGGLGKLDSDMASSIGIRAVKVILMIWLSVMLTLLLLPLAYPNWETSGFFSSSLITEAAQFNFLDLYIPANIFASLSNTIMPAVVLFSLLMGIALIRVKNKEMFLSLASNIGDSLMGMASYVAKLAPLGIFAISAAAAGTLQVEELGRLQVFLWVYLIAAALLGLVLLPLIIHWATPFSYREVLSTAGEAVITALATGTVLVVLPMIVDRCKELLAKHGMDCEETHSTVDVIVPTAYSFPSTGTLLGLGFILFSAWYVGSPLTLDQYPSYVIMGALTAFGSMSVAIPFMLDFFGLPADQFQLYLLGSVVTARFATGLAALHGFVATLLVASAVLNRLKWHRMAQAIGVHLGITFAVMIAAGMTLTYLIPYEYTGVRTFESMQLMAQPAKISNMKQLTPLSQAEQSRPRMDVIQERGTIRVGYFSNTLPYAFRNGNNKVVGFDMELIHALANDLDMKIKIIRLKSRDIEVQALTDGSIDITIGGRAITPKRALDVTFSDSYTFHTAGLLLTDSRKDEYATLEQINMNNDVTLGYIPSNYYKKIAQKYFPNAKLVEVDSPRNFIKGKPEGVDALIFSTETASAWAMLYPEYSAIIPKGLKLRAPVGLTMPKGEIEYAQFINTWLKLKKENGFQQQVYNYWILGQNPKAKKIRWSVIKDVFGWDI</sequence>
<dbReference type="AlphaFoldDB" id="A0A3B0Y6U6"/>
<proteinExistence type="predicted"/>
<dbReference type="InterPro" id="IPR001638">
    <property type="entry name" value="Solute-binding_3/MltF_N"/>
</dbReference>
<dbReference type="InterPro" id="IPR001991">
    <property type="entry name" value="Na-dicarboxylate_symporter"/>
</dbReference>
<name>A0A3B0Y6U6_9ZZZZ</name>
<keyword evidence="7 8" id="KW-0472">Membrane</keyword>
<feature type="domain" description="Solute-binding protein family 3/N-terminal" evidence="9">
    <location>
        <begin position="477"/>
        <end position="702"/>
    </location>
</feature>
<dbReference type="PANTHER" id="PTHR35936:SF19">
    <property type="entry name" value="AMINO-ACID-BINDING PROTEIN YXEM-RELATED"/>
    <property type="match status" value="1"/>
</dbReference>
<dbReference type="InterPro" id="IPR036458">
    <property type="entry name" value="Na:dicarbo_symporter_sf"/>
</dbReference>
<evidence type="ECO:0000256" key="7">
    <source>
        <dbReference type="ARBA" id="ARBA00023136"/>
    </source>
</evidence>
<dbReference type="PRINTS" id="PR00173">
    <property type="entry name" value="EDTRNSPORT"/>
</dbReference>
<dbReference type="PANTHER" id="PTHR35936">
    <property type="entry name" value="MEMBRANE-BOUND LYTIC MUREIN TRANSGLYCOSYLASE F"/>
    <property type="match status" value="1"/>
</dbReference>
<evidence type="ECO:0000256" key="1">
    <source>
        <dbReference type="ARBA" id="ARBA00004141"/>
    </source>
</evidence>
<evidence type="ECO:0000256" key="2">
    <source>
        <dbReference type="ARBA" id="ARBA00004196"/>
    </source>
</evidence>
<evidence type="ECO:0000256" key="6">
    <source>
        <dbReference type="ARBA" id="ARBA00022989"/>
    </source>
</evidence>
<organism evidence="10">
    <name type="scientific">hydrothermal vent metagenome</name>
    <dbReference type="NCBI Taxonomy" id="652676"/>
    <lineage>
        <taxon>unclassified sequences</taxon>
        <taxon>metagenomes</taxon>
        <taxon>ecological metagenomes</taxon>
    </lineage>
</organism>
<dbReference type="Pfam" id="PF00375">
    <property type="entry name" value="SDF"/>
    <property type="match status" value="1"/>
</dbReference>
<feature type="transmembrane region" description="Helical" evidence="8">
    <location>
        <begin position="330"/>
        <end position="350"/>
    </location>
</feature>
<feature type="transmembrane region" description="Helical" evidence="8">
    <location>
        <begin position="247"/>
        <end position="268"/>
    </location>
</feature>
<feature type="transmembrane region" description="Helical" evidence="8">
    <location>
        <begin position="43"/>
        <end position="67"/>
    </location>
</feature>
<comment type="subcellular location">
    <subcellularLocation>
        <location evidence="2">Cell envelope</location>
    </subcellularLocation>
    <subcellularLocation>
        <location evidence="1">Membrane</location>
        <topology evidence="1">Multi-pass membrane protein</topology>
    </subcellularLocation>
</comment>
<dbReference type="Gene3D" id="3.40.190.10">
    <property type="entry name" value="Periplasmic binding protein-like II"/>
    <property type="match status" value="2"/>
</dbReference>
<dbReference type="InterPro" id="IPR018313">
    <property type="entry name" value="SBP_3_CS"/>
</dbReference>